<keyword evidence="1" id="KW-0812">Transmembrane</keyword>
<name>A0A3E2DHM5_9ACTN</name>
<protein>
    <submittedName>
        <fullName evidence="3">Uncharacterized protein</fullName>
    </submittedName>
</protein>
<organism evidence="3 4">
    <name type="scientific">Cutibacterium avidum</name>
    <dbReference type="NCBI Taxonomy" id="33010"/>
    <lineage>
        <taxon>Bacteria</taxon>
        <taxon>Bacillati</taxon>
        <taxon>Actinomycetota</taxon>
        <taxon>Actinomycetes</taxon>
        <taxon>Propionibacteriales</taxon>
        <taxon>Propionibacteriaceae</taxon>
        <taxon>Cutibacterium</taxon>
    </lineage>
</organism>
<dbReference type="EMBL" id="JBAKUA010000001">
    <property type="protein sequence ID" value="MEH1545485.1"/>
    <property type="molecule type" value="Genomic_DNA"/>
</dbReference>
<gene>
    <name evidence="3" type="ORF">CHT91_05325</name>
    <name evidence="2" type="ORF">V7F78_00285</name>
</gene>
<feature type="transmembrane region" description="Helical" evidence="1">
    <location>
        <begin position="105"/>
        <end position="123"/>
    </location>
</feature>
<dbReference type="EMBL" id="NOWI01000004">
    <property type="protein sequence ID" value="RFT44886.1"/>
    <property type="molecule type" value="Genomic_DNA"/>
</dbReference>
<evidence type="ECO:0000313" key="4">
    <source>
        <dbReference type="Proteomes" id="UP000259211"/>
    </source>
</evidence>
<keyword evidence="1" id="KW-0472">Membrane</keyword>
<proteinExistence type="predicted"/>
<comment type="caution">
    <text evidence="3">The sequence shown here is derived from an EMBL/GenBank/DDBJ whole genome shotgun (WGS) entry which is preliminary data.</text>
</comment>
<evidence type="ECO:0000256" key="1">
    <source>
        <dbReference type="SAM" id="Phobius"/>
    </source>
</evidence>
<feature type="transmembrane region" description="Helical" evidence="1">
    <location>
        <begin position="81"/>
        <end position="99"/>
    </location>
</feature>
<reference evidence="3 4" key="1">
    <citation type="submission" date="2017-07" db="EMBL/GenBank/DDBJ databases">
        <authorList>
            <person name="Sun Z.S."/>
            <person name="Albrecht U."/>
            <person name="Echele G."/>
            <person name="Lee C.C."/>
        </authorList>
    </citation>
    <scope>NUCLEOTIDE SEQUENCE [LARGE SCALE GENOMIC DNA]</scope>
    <source>
        <strain evidence="3 4">P16-029</strain>
    </source>
</reference>
<sequence length="132" mass="13697">MIPSSEQDSRSSALRGGIPVSVLVAVVATWICAIALLVVAIAVMVSGRDVFSAGVGAMLIIYAALVVLVGWMAVKGRPPAQGLMVASGLLHVVVLVSLQRSGGPVWFWILAVIPAAAVIASLSPRSRAWLRD</sequence>
<reference evidence="2" key="2">
    <citation type="submission" date="2024-02" db="EMBL/GenBank/DDBJ databases">
        <title>Bacterial skin colonization with Propionibacterium avidum as a risk factor for Periprosthetic Joint Infections - a single-center prospective study.</title>
        <authorList>
            <person name="Achermann Y."/>
        </authorList>
    </citation>
    <scope>NUCLEOTIDE SEQUENCE</scope>
    <source>
        <strain evidence="2">PAVI-2017310195</strain>
    </source>
</reference>
<dbReference type="Proteomes" id="UP000259211">
    <property type="component" value="Unassembled WGS sequence"/>
</dbReference>
<dbReference type="AlphaFoldDB" id="A0A3E2DHM5"/>
<accession>A0A3E2DHM5</accession>
<dbReference type="Proteomes" id="UP001309299">
    <property type="component" value="Unassembled WGS sequence"/>
</dbReference>
<feature type="transmembrane region" description="Helical" evidence="1">
    <location>
        <begin position="20"/>
        <end position="45"/>
    </location>
</feature>
<evidence type="ECO:0000313" key="3">
    <source>
        <dbReference type="EMBL" id="RFT44886.1"/>
    </source>
</evidence>
<dbReference type="RefSeq" id="WP_016667736.1">
    <property type="nucleotide sequence ID" value="NZ_AP024308.1"/>
</dbReference>
<evidence type="ECO:0000313" key="2">
    <source>
        <dbReference type="EMBL" id="MEH1545485.1"/>
    </source>
</evidence>
<keyword evidence="1" id="KW-1133">Transmembrane helix</keyword>
<feature type="transmembrane region" description="Helical" evidence="1">
    <location>
        <begin position="51"/>
        <end position="74"/>
    </location>
</feature>